<keyword evidence="6" id="KW-0249">Electron transport</keyword>
<dbReference type="Gene3D" id="2.130.10.10">
    <property type="entry name" value="YVTN repeat-like/Quinoprotein amine dehydrogenase"/>
    <property type="match status" value="1"/>
</dbReference>
<name>A0ABM6WSK2_9RHOB</name>
<evidence type="ECO:0000313" key="9">
    <source>
        <dbReference type="EMBL" id="AWX93666.1"/>
    </source>
</evidence>
<evidence type="ECO:0000256" key="1">
    <source>
        <dbReference type="ARBA" id="ARBA00004418"/>
    </source>
</evidence>
<dbReference type="InterPro" id="IPR011044">
    <property type="entry name" value="Quino_amine_DH_bsu"/>
</dbReference>
<dbReference type="SUPFAM" id="SSF50969">
    <property type="entry name" value="YVTN repeat-like/Quinoprotein amine dehydrogenase"/>
    <property type="match status" value="1"/>
</dbReference>
<evidence type="ECO:0000313" key="10">
    <source>
        <dbReference type="Proteomes" id="UP000249922"/>
    </source>
</evidence>
<keyword evidence="10" id="KW-1185">Reference proteome</keyword>
<keyword evidence="5" id="KW-0574">Periplasm</keyword>
<evidence type="ECO:0000256" key="7">
    <source>
        <dbReference type="ARBA" id="ARBA00023002"/>
    </source>
</evidence>
<sequence>MSRAESWICHRFQSSGKPCSADDGSFIAQASTVFSRIARGTRTDYVEVFDPASEPSIDELAGIDDLPECRPLSAGGRPPGSPAFPIRVRRPLTWHS</sequence>
<evidence type="ECO:0000256" key="3">
    <source>
        <dbReference type="ARBA" id="ARBA00022448"/>
    </source>
</evidence>
<dbReference type="Proteomes" id="UP000249922">
    <property type="component" value="Chromosome"/>
</dbReference>
<evidence type="ECO:0000256" key="4">
    <source>
        <dbReference type="ARBA" id="ARBA00022729"/>
    </source>
</evidence>
<evidence type="ECO:0000256" key="6">
    <source>
        <dbReference type="ARBA" id="ARBA00022982"/>
    </source>
</evidence>
<protein>
    <submittedName>
        <fullName evidence="9">Uncharacterized protein</fullName>
    </submittedName>
</protein>
<dbReference type="InterPro" id="IPR015943">
    <property type="entry name" value="WD40/YVTN_repeat-like_dom_sf"/>
</dbReference>
<dbReference type="Pfam" id="PF06433">
    <property type="entry name" value="Me-amine-dh_H"/>
    <property type="match status" value="1"/>
</dbReference>
<organism evidence="9 10">
    <name type="scientific">Paracoccus mutanolyticus</name>
    <dbReference type="NCBI Taxonomy" id="1499308"/>
    <lineage>
        <taxon>Bacteria</taxon>
        <taxon>Pseudomonadati</taxon>
        <taxon>Pseudomonadota</taxon>
        <taxon>Alphaproteobacteria</taxon>
        <taxon>Rhodobacterales</taxon>
        <taxon>Paracoccaceae</taxon>
        <taxon>Paracoccus</taxon>
    </lineage>
</organism>
<comment type="subcellular location">
    <subcellularLocation>
        <location evidence="1">Periplasm</location>
    </subcellularLocation>
</comment>
<proteinExistence type="inferred from homology"/>
<evidence type="ECO:0000256" key="2">
    <source>
        <dbReference type="ARBA" id="ARBA00010548"/>
    </source>
</evidence>
<dbReference type="InterPro" id="IPR009451">
    <property type="entry name" value="Metamine_DH_Hvc"/>
</dbReference>
<accession>A0ABM6WSK2</accession>
<feature type="region of interest" description="Disordered" evidence="8">
    <location>
        <begin position="72"/>
        <end position="96"/>
    </location>
</feature>
<evidence type="ECO:0000256" key="8">
    <source>
        <dbReference type="SAM" id="MobiDB-lite"/>
    </source>
</evidence>
<keyword evidence="7" id="KW-0560">Oxidoreductase</keyword>
<evidence type="ECO:0000256" key="5">
    <source>
        <dbReference type="ARBA" id="ARBA00022764"/>
    </source>
</evidence>
<keyword evidence="4" id="KW-0732">Signal</keyword>
<keyword evidence="3" id="KW-0813">Transport</keyword>
<comment type="similarity">
    <text evidence="2">Belongs to the aromatic amine dehydrogenase heavy chain family.</text>
</comment>
<gene>
    <name evidence="9" type="ORF">DPM13_12950</name>
</gene>
<feature type="compositionally biased region" description="Basic residues" evidence="8">
    <location>
        <begin position="87"/>
        <end position="96"/>
    </location>
</feature>
<reference evidence="9 10" key="1">
    <citation type="submission" date="2018-06" db="EMBL/GenBank/DDBJ databases">
        <title>Complete genome sequence of Paracoccus mutanolyticus strain RSP-02 isolated from cellulosic waste.</title>
        <authorList>
            <person name="Amrutha R.N."/>
            <person name="Shrivastav A."/>
            <person name="Buddana S.K."/>
            <person name="Deshpande U."/>
            <person name="Prakasham R.S."/>
        </authorList>
    </citation>
    <scope>NUCLEOTIDE SEQUENCE [LARGE SCALE GENOMIC DNA]</scope>
    <source>
        <strain evidence="9 10">RSP-02</strain>
    </source>
</reference>
<dbReference type="EMBL" id="CP030239">
    <property type="protein sequence ID" value="AWX93666.1"/>
    <property type="molecule type" value="Genomic_DNA"/>
</dbReference>